<gene>
    <name evidence="3" type="ORF">PAN31108_03833</name>
</gene>
<evidence type="ECO:0000313" key="3">
    <source>
        <dbReference type="EMBL" id="VVE35006.1"/>
    </source>
</evidence>
<dbReference type="EMBL" id="CABPSB010000015">
    <property type="protein sequence ID" value="VVE35006.1"/>
    <property type="molecule type" value="Genomic_DNA"/>
</dbReference>
<feature type="domain" description="DUF302" evidence="2">
    <location>
        <begin position="62"/>
        <end position="124"/>
    </location>
</feature>
<organism evidence="3 4">
    <name type="scientific">Pandoraea anhela</name>
    <dbReference type="NCBI Taxonomy" id="2508295"/>
    <lineage>
        <taxon>Bacteria</taxon>
        <taxon>Pseudomonadati</taxon>
        <taxon>Pseudomonadota</taxon>
        <taxon>Betaproteobacteria</taxon>
        <taxon>Burkholderiales</taxon>
        <taxon>Burkholderiaceae</taxon>
        <taxon>Pandoraea</taxon>
    </lineage>
</organism>
<sequence>MTTDASQTRPMPEPKPEPTSQRTEFARPATVTSLRSPVDFYATLTRVIDALRQHGMTIFADIDQSAAAASAGTSLRPTRLVLFGNPKGGTPVMNANPHAGLELPLKVMVWAASADDVRVDFLNPGPSLSALYGIDSAQVAGFGGVVKLLESALAA</sequence>
<feature type="region of interest" description="Disordered" evidence="1">
    <location>
        <begin position="1"/>
        <end position="29"/>
    </location>
</feature>
<dbReference type="RefSeq" id="WP_246184045.1">
    <property type="nucleotide sequence ID" value="NZ_CABPSB010000015.1"/>
</dbReference>
<evidence type="ECO:0000313" key="4">
    <source>
        <dbReference type="Proteomes" id="UP000406256"/>
    </source>
</evidence>
<dbReference type="InterPro" id="IPR005180">
    <property type="entry name" value="DUF302"/>
</dbReference>
<dbReference type="InterPro" id="IPR035923">
    <property type="entry name" value="TT1751-like_sf"/>
</dbReference>
<keyword evidence="4" id="KW-1185">Reference proteome</keyword>
<dbReference type="PANTHER" id="PTHR38342">
    <property type="entry name" value="SLR5037 PROTEIN"/>
    <property type="match status" value="1"/>
</dbReference>
<reference evidence="3 4" key="1">
    <citation type="submission" date="2019-08" db="EMBL/GenBank/DDBJ databases">
        <authorList>
            <person name="Peeters C."/>
        </authorList>
    </citation>
    <scope>NUCLEOTIDE SEQUENCE [LARGE SCALE GENOMIC DNA]</scope>
    <source>
        <strain evidence="3 4">LMG 31108</strain>
    </source>
</reference>
<name>A0A5E4XFA9_9BURK</name>
<dbReference type="Proteomes" id="UP000406256">
    <property type="component" value="Unassembled WGS sequence"/>
</dbReference>
<dbReference type="PANTHER" id="PTHR38342:SF2">
    <property type="entry name" value="INNER MEMBRANE OR EXPORTED"/>
    <property type="match status" value="1"/>
</dbReference>
<evidence type="ECO:0000256" key="1">
    <source>
        <dbReference type="SAM" id="MobiDB-lite"/>
    </source>
</evidence>
<dbReference type="CDD" id="cd14797">
    <property type="entry name" value="DUF302"/>
    <property type="match status" value="1"/>
</dbReference>
<dbReference type="Pfam" id="PF03625">
    <property type="entry name" value="DUF302"/>
    <property type="match status" value="1"/>
</dbReference>
<dbReference type="AlphaFoldDB" id="A0A5E4XFA9"/>
<dbReference type="SUPFAM" id="SSF103247">
    <property type="entry name" value="TT1751-like"/>
    <property type="match status" value="1"/>
</dbReference>
<dbReference type="Gene3D" id="3.30.310.70">
    <property type="entry name" value="TT1751-like domain"/>
    <property type="match status" value="1"/>
</dbReference>
<proteinExistence type="predicted"/>
<evidence type="ECO:0000259" key="2">
    <source>
        <dbReference type="Pfam" id="PF03625"/>
    </source>
</evidence>
<accession>A0A5E4XFA9</accession>
<protein>
    <recommendedName>
        <fullName evidence="2">DUF302 domain-containing protein</fullName>
    </recommendedName>
</protein>